<organism evidence="1 2">
    <name type="scientific">Pleurodeles waltl</name>
    <name type="common">Iberian ribbed newt</name>
    <dbReference type="NCBI Taxonomy" id="8319"/>
    <lineage>
        <taxon>Eukaryota</taxon>
        <taxon>Metazoa</taxon>
        <taxon>Chordata</taxon>
        <taxon>Craniata</taxon>
        <taxon>Vertebrata</taxon>
        <taxon>Euteleostomi</taxon>
        <taxon>Amphibia</taxon>
        <taxon>Batrachia</taxon>
        <taxon>Caudata</taxon>
        <taxon>Salamandroidea</taxon>
        <taxon>Salamandridae</taxon>
        <taxon>Pleurodelinae</taxon>
        <taxon>Pleurodeles</taxon>
    </lineage>
</organism>
<keyword evidence="2" id="KW-1185">Reference proteome</keyword>
<proteinExistence type="predicted"/>
<accession>A0AAV7TPV1</accession>
<comment type="caution">
    <text evidence="1">The sequence shown here is derived from an EMBL/GenBank/DDBJ whole genome shotgun (WGS) entry which is preliminary data.</text>
</comment>
<protein>
    <submittedName>
        <fullName evidence="1">Uncharacterized protein</fullName>
    </submittedName>
</protein>
<evidence type="ECO:0000313" key="2">
    <source>
        <dbReference type="Proteomes" id="UP001066276"/>
    </source>
</evidence>
<evidence type="ECO:0000313" key="1">
    <source>
        <dbReference type="EMBL" id="KAJ1178699.1"/>
    </source>
</evidence>
<gene>
    <name evidence="1" type="ORF">NDU88_003941</name>
</gene>
<dbReference type="EMBL" id="JANPWB010000006">
    <property type="protein sequence ID" value="KAJ1178699.1"/>
    <property type="molecule type" value="Genomic_DNA"/>
</dbReference>
<reference evidence="1" key="1">
    <citation type="journal article" date="2022" name="bioRxiv">
        <title>Sequencing and chromosome-scale assembly of the giantPleurodeles waltlgenome.</title>
        <authorList>
            <person name="Brown T."/>
            <person name="Elewa A."/>
            <person name="Iarovenko S."/>
            <person name="Subramanian E."/>
            <person name="Araus A.J."/>
            <person name="Petzold A."/>
            <person name="Susuki M."/>
            <person name="Suzuki K.-i.T."/>
            <person name="Hayashi T."/>
            <person name="Toyoda A."/>
            <person name="Oliveira C."/>
            <person name="Osipova E."/>
            <person name="Leigh N.D."/>
            <person name="Simon A."/>
            <person name="Yun M.H."/>
        </authorList>
    </citation>
    <scope>NUCLEOTIDE SEQUENCE</scope>
    <source>
        <strain evidence="1">20211129_DDA</strain>
        <tissue evidence="1">Liver</tissue>
    </source>
</reference>
<sequence length="139" mass="15474">MLDSNGETICEDLPMSFTHTAYYTQLYAKQHFSALMDLASFMAHLPTHKLTEEKKLLFEADITVEVGKALQQLQTGTTLGPNGFPMAFQGPLSCLGSRLLATFQKALEWDLLPPHLQIADIVVIPKLDWLASECDSPQH</sequence>
<dbReference type="AlphaFoldDB" id="A0AAV7TPV1"/>
<name>A0AAV7TPV1_PLEWA</name>
<dbReference type="Proteomes" id="UP001066276">
    <property type="component" value="Chromosome 3_2"/>
</dbReference>